<dbReference type="InterPro" id="IPR001189">
    <property type="entry name" value="Mn/Fe_SOD"/>
</dbReference>
<comment type="function">
    <text evidence="1">Destroys superoxide anion radicals which are normally produced within the cells and which are toxic to biological systems.</text>
</comment>
<dbReference type="AlphaFoldDB" id="A0A451D1Q9"/>
<feature type="binding site" evidence="7">
    <location>
        <position position="81"/>
    </location>
    <ligand>
        <name>Mn(2+)</name>
        <dbReference type="ChEBI" id="CHEBI:29035"/>
    </ligand>
</feature>
<dbReference type="InterPro" id="IPR019832">
    <property type="entry name" value="Mn/Fe_SOD_C"/>
</dbReference>
<evidence type="ECO:0000259" key="10">
    <source>
        <dbReference type="Pfam" id="PF02777"/>
    </source>
</evidence>
<accession>A0A451D1Q9</accession>
<evidence type="ECO:0000256" key="8">
    <source>
        <dbReference type="RuleBase" id="RU000414"/>
    </source>
</evidence>
<dbReference type="PANTHER" id="PTHR43595">
    <property type="entry name" value="37S RIBOSOMAL PROTEIN S26, MITOCHONDRIAL"/>
    <property type="match status" value="1"/>
</dbReference>
<dbReference type="Pfam" id="PF02777">
    <property type="entry name" value="Sod_Fe_C"/>
    <property type="match status" value="1"/>
</dbReference>
<dbReference type="RefSeq" id="WP_157993356.1">
    <property type="nucleotide sequence ID" value="NZ_LR217703.1"/>
</dbReference>
<keyword evidence="5 8" id="KW-0560">Oxidoreductase</keyword>
<dbReference type="InterPro" id="IPR019831">
    <property type="entry name" value="Mn/Fe_SOD_N"/>
</dbReference>
<evidence type="ECO:0000313" key="11">
    <source>
        <dbReference type="EMBL" id="VFP79559.1"/>
    </source>
</evidence>
<dbReference type="SUPFAM" id="SSF46609">
    <property type="entry name" value="Fe,Mn superoxide dismutase (SOD), N-terminal domain"/>
    <property type="match status" value="1"/>
</dbReference>
<feature type="domain" description="Manganese/iron superoxide dismutase N-terminal" evidence="9">
    <location>
        <begin position="3"/>
        <end position="88"/>
    </location>
</feature>
<gene>
    <name evidence="11" type="primary">sodA</name>
    <name evidence="11" type="ORF">ERCICUMA2628_110</name>
</gene>
<dbReference type="GO" id="GO:0005737">
    <property type="term" value="C:cytoplasm"/>
    <property type="evidence" value="ECO:0007669"/>
    <property type="project" value="TreeGrafter"/>
</dbReference>
<evidence type="ECO:0000259" key="9">
    <source>
        <dbReference type="Pfam" id="PF00081"/>
    </source>
</evidence>
<dbReference type="Pfam" id="PF00081">
    <property type="entry name" value="Sod_Fe_N"/>
    <property type="match status" value="1"/>
</dbReference>
<organism evidence="11 12">
    <name type="scientific">Candidatus Erwinia haradaeae</name>
    <dbReference type="NCBI Taxonomy" id="1922217"/>
    <lineage>
        <taxon>Bacteria</taxon>
        <taxon>Pseudomonadati</taxon>
        <taxon>Pseudomonadota</taxon>
        <taxon>Gammaproteobacteria</taxon>
        <taxon>Enterobacterales</taxon>
        <taxon>Erwiniaceae</taxon>
        <taxon>Erwinia</taxon>
    </lineage>
</organism>
<dbReference type="InterPro" id="IPR036314">
    <property type="entry name" value="SOD_C_sf"/>
</dbReference>
<dbReference type="PROSITE" id="PS00088">
    <property type="entry name" value="SOD_MN"/>
    <property type="match status" value="1"/>
</dbReference>
<feature type="domain" description="Manganese/iron superoxide dismutase C-terminal" evidence="10">
    <location>
        <begin position="95"/>
        <end position="198"/>
    </location>
</feature>
<protein>
    <recommendedName>
        <fullName evidence="3 8">Superoxide dismutase</fullName>
        <ecNumber evidence="3 8">1.15.1.1</ecNumber>
    </recommendedName>
</protein>
<proteinExistence type="inferred from homology"/>
<evidence type="ECO:0000256" key="4">
    <source>
        <dbReference type="ARBA" id="ARBA00022723"/>
    </source>
</evidence>
<evidence type="ECO:0000256" key="5">
    <source>
        <dbReference type="ARBA" id="ARBA00023002"/>
    </source>
</evidence>
<dbReference type="PIRSF" id="PIRSF000349">
    <property type="entry name" value="SODismutase"/>
    <property type="match status" value="1"/>
</dbReference>
<dbReference type="Gene3D" id="1.10.287.990">
    <property type="entry name" value="Fe,Mn superoxide dismutase (SOD) domain"/>
    <property type="match status" value="1"/>
</dbReference>
<dbReference type="PANTHER" id="PTHR43595:SF2">
    <property type="entry name" value="SMALL RIBOSOMAL SUBUNIT PROTEIN MS42"/>
    <property type="match status" value="1"/>
</dbReference>
<dbReference type="GO" id="GO:0004784">
    <property type="term" value="F:superoxide dismutase activity"/>
    <property type="evidence" value="ECO:0007669"/>
    <property type="project" value="UniProtKB-EC"/>
</dbReference>
<evidence type="ECO:0000256" key="7">
    <source>
        <dbReference type="PIRSR" id="PIRSR000349-1"/>
    </source>
</evidence>
<sequence length="205" mass="23704">MSYILPSLPYAYDALEPYFDKETMIFHHTKHHKAYIDKVNVALEGTDLLNIPVETLISQINKFPENKKNLLRNNAGGHANHSFFWKILKPHTCLNGKLKKAIEKNFGSIEDFKNTFEEVSLSCFGSGWSWLIQQNNKLVVTSTANQDNPLMGESISGTFGIPILGLDLWEHAYYLQYKNQRINYIRSFWNLVNWDQVTINFLETS</sequence>
<evidence type="ECO:0000256" key="3">
    <source>
        <dbReference type="ARBA" id="ARBA00012682"/>
    </source>
</evidence>
<comment type="similarity">
    <text evidence="2 8">Belongs to the iron/manganese superoxide dismutase family.</text>
</comment>
<evidence type="ECO:0000256" key="6">
    <source>
        <dbReference type="ARBA" id="ARBA00049204"/>
    </source>
</evidence>
<feature type="binding site" evidence="7">
    <location>
        <position position="27"/>
    </location>
    <ligand>
        <name>Mn(2+)</name>
        <dbReference type="ChEBI" id="CHEBI:29035"/>
    </ligand>
</feature>
<dbReference type="InterPro" id="IPR019833">
    <property type="entry name" value="Mn/Fe_SOD_BS"/>
</dbReference>
<evidence type="ECO:0000313" key="12">
    <source>
        <dbReference type="Proteomes" id="UP000294412"/>
    </source>
</evidence>
<dbReference type="Gene3D" id="3.55.40.20">
    <property type="entry name" value="Iron/manganese superoxide dismutase, C-terminal domain"/>
    <property type="match status" value="1"/>
</dbReference>
<feature type="binding site" evidence="7">
    <location>
        <position position="167"/>
    </location>
    <ligand>
        <name>Mn(2+)</name>
        <dbReference type="ChEBI" id="CHEBI:29035"/>
    </ligand>
</feature>
<dbReference type="OrthoDB" id="9803125at2"/>
<dbReference type="FunFam" id="1.10.287.990:FF:000001">
    <property type="entry name" value="Superoxide dismutase"/>
    <property type="match status" value="1"/>
</dbReference>
<evidence type="ECO:0000256" key="2">
    <source>
        <dbReference type="ARBA" id="ARBA00008714"/>
    </source>
</evidence>
<feature type="binding site" evidence="7">
    <location>
        <position position="171"/>
    </location>
    <ligand>
        <name>Mn(2+)</name>
        <dbReference type="ChEBI" id="CHEBI:29035"/>
    </ligand>
</feature>
<dbReference type="EMBL" id="LR217703">
    <property type="protein sequence ID" value="VFP79559.1"/>
    <property type="molecule type" value="Genomic_DNA"/>
</dbReference>
<comment type="function">
    <text evidence="8">Destroys radicals which are normally produced within the cells and which are toxic to biological systems.</text>
</comment>
<dbReference type="Proteomes" id="UP000294412">
    <property type="component" value="Chromosome"/>
</dbReference>
<keyword evidence="4 7" id="KW-0479">Metal-binding</keyword>
<name>A0A451D1Q9_9GAMM</name>
<dbReference type="GO" id="GO:0046872">
    <property type="term" value="F:metal ion binding"/>
    <property type="evidence" value="ECO:0007669"/>
    <property type="project" value="UniProtKB-KW"/>
</dbReference>
<evidence type="ECO:0000256" key="1">
    <source>
        <dbReference type="ARBA" id="ARBA00002170"/>
    </source>
</evidence>
<dbReference type="SUPFAM" id="SSF54719">
    <property type="entry name" value="Fe,Mn superoxide dismutase (SOD), C-terminal domain"/>
    <property type="match status" value="1"/>
</dbReference>
<comment type="catalytic activity">
    <reaction evidence="6 8">
        <text>2 superoxide + 2 H(+) = H2O2 + O2</text>
        <dbReference type="Rhea" id="RHEA:20696"/>
        <dbReference type="ChEBI" id="CHEBI:15378"/>
        <dbReference type="ChEBI" id="CHEBI:15379"/>
        <dbReference type="ChEBI" id="CHEBI:16240"/>
        <dbReference type="ChEBI" id="CHEBI:18421"/>
        <dbReference type="EC" id="1.15.1.1"/>
    </reaction>
</comment>
<dbReference type="InterPro" id="IPR036324">
    <property type="entry name" value="Mn/Fe_SOD_N_sf"/>
</dbReference>
<reference evidence="11 12" key="1">
    <citation type="submission" date="2019-02" db="EMBL/GenBank/DDBJ databases">
        <authorList>
            <person name="Manzano-Marin A."/>
            <person name="Manzano-Marin A."/>
        </authorList>
    </citation>
    <scope>NUCLEOTIDE SEQUENCE [LARGE SCALE GENOMIC DNA]</scope>
    <source>
        <strain evidence="11 12">ErCicuneomaculata</strain>
    </source>
</reference>
<dbReference type="EC" id="1.15.1.1" evidence="3 8"/>
<dbReference type="PRINTS" id="PR01703">
    <property type="entry name" value="MNSODISMTASE"/>
</dbReference>